<dbReference type="InterPro" id="IPR028154">
    <property type="entry name" value="AMP-dep_Lig_C"/>
</dbReference>
<dbReference type="GO" id="GO:0010124">
    <property type="term" value="P:phenylacetate catabolic process"/>
    <property type="evidence" value="ECO:0007669"/>
    <property type="project" value="InterPro"/>
</dbReference>
<protein>
    <recommendedName>
        <fullName evidence="7">Phenylacetate-coenzyme A ligase</fullName>
        <ecNumber evidence="6">6.2.1.30</ecNumber>
    </recommendedName>
    <alternativeName>
        <fullName evidence="8">Phenylacetyl-CoA ligase</fullName>
    </alternativeName>
</protein>
<organism evidence="11 12">
    <name type="scientific">Victivallis vadensis</name>
    <dbReference type="NCBI Taxonomy" id="172901"/>
    <lineage>
        <taxon>Bacteria</taxon>
        <taxon>Pseudomonadati</taxon>
        <taxon>Lentisphaerota</taxon>
        <taxon>Lentisphaeria</taxon>
        <taxon>Victivallales</taxon>
        <taxon>Victivallaceae</taxon>
        <taxon>Victivallis</taxon>
    </lineage>
</organism>
<feature type="domain" description="AMP-dependent synthetase/ligase" evidence="9">
    <location>
        <begin position="82"/>
        <end position="288"/>
    </location>
</feature>
<evidence type="ECO:0000259" key="10">
    <source>
        <dbReference type="Pfam" id="PF14535"/>
    </source>
</evidence>
<dbReference type="GO" id="GO:0000166">
    <property type="term" value="F:nucleotide binding"/>
    <property type="evidence" value="ECO:0007669"/>
    <property type="project" value="UniProtKB-KW"/>
</dbReference>
<comment type="subunit">
    <text evidence="1">Monomer.</text>
</comment>
<dbReference type="PANTHER" id="PTHR43845:SF1">
    <property type="entry name" value="BLR5969 PROTEIN"/>
    <property type="match status" value="1"/>
</dbReference>
<keyword evidence="12" id="KW-1185">Reference proteome</keyword>
<dbReference type="SUPFAM" id="SSF56801">
    <property type="entry name" value="Acetyl-CoA synthetase-like"/>
    <property type="match status" value="1"/>
</dbReference>
<accession>A0A2U1AFE3</accession>
<comment type="pathway">
    <text evidence="4">Aromatic compound metabolism; phenylacetate degradation.</text>
</comment>
<evidence type="ECO:0000256" key="2">
    <source>
        <dbReference type="ARBA" id="ARBA00022598"/>
    </source>
</evidence>
<evidence type="ECO:0000256" key="7">
    <source>
        <dbReference type="ARBA" id="ARBA00068695"/>
    </source>
</evidence>
<feature type="domain" description="AMP-dependent ligase C-terminal" evidence="10">
    <location>
        <begin position="338"/>
        <end position="421"/>
    </location>
</feature>
<dbReference type="FunFam" id="3.40.50.12780:FF:000016">
    <property type="entry name" value="Phenylacetate-coenzyme A ligase"/>
    <property type="match status" value="1"/>
</dbReference>
<dbReference type="EC" id="6.2.1.30" evidence="6"/>
<evidence type="ECO:0000256" key="5">
    <source>
        <dbReference type="ARBA" id="ARBA00061566"/>
    </source>
</evidence>
<dbReference type="GO" id="GO:0047475">
    <property type="term" value="F:phenylacetate-CoA ligase activity"/>
    <property type="evidence" value="ECO:0007669"/>
    <property type="project" value="UniProtKB-EC"/>
</dbReference>
<evidence type="ECO:0000313" key="12">
    <source>
        <dbReference type="Proteomes" id="UP000245959"/>
    </source>
</evidence>
<reference evidence="11 12" key="1">
    <citation type="submission" date="2018-04" db="EMBL/GenBank/DDBJ databases">
        <title>Genomic Encyclopedia of Type Strains, Phase IV (KMG-IV): sequencing the most valuable type-strain genomes for metagenomic binning, comparative biology and taxonomic classification.</title>
        <authorList>
            <person name="Goeker M."/>
        </authorList>
    </citation>
    <scope>NUCLEOTIDE SEQUENCE [LARGE SCALE GENOMIC DNA]</scope>
    <source>
        <strain evidence="11 12">DSM 14823</strain>
    </source>
</reference>
<dbReference type="AlphaFoldDB" id="A0A2U1AFE3"/>
<keyword evidence="3" id="KW-0547">Nucleotide-binding</keyword>
<dbReference type="Pfam" id="PF14535">
    <property type="entry name" value="AMP-binding_C_2"/>
    <property type="match status" value="1"/>
</dbReference>
<evidence type="ECO:0000256" key="3">
    <source>
        <dbReference type="ARBA" id="ARBA00022741"/>
    </source>
</evidence>
<name>A0A2U1AFE3_9BACT</name>
<dbReference type="OrthoDB" id="580775at2"/>
<keyword evidence="2 11" id="KW-0436">Ligase</keyword>
<dbReference type="Pfam" id="PF00501">
    <property type="entry name" value="AMP-binding"/>
    <property type="match status" value="1"/>
</dbReference>
<evidence type="ECO:0000256" key="6">
    <source>
        <dbReference type="ARBA" id="ARBA00066629"/>
    </source>
</evidence>
<dbReference type="CDD" id="cd05913">
    <property type="entry name" value="PaaK"/>
    <property type="match status" value="1"/>
</dbReference>
<dbReference type="Gene3D" id="3.40.50.12780">
    <property type="entry name" value="N-terminal domain of ligase-like"/>
    <property type="match status" value="1"/>
</dbReference>
<evidence type="ECO:0000256" key="8">
    <source>
        <dbReference type="ARBA" id="ARBA00075111"/>
    </source>
</evidence>
<dbReference type="InterPro" id="IPR000873">
    <property type="entry name" value="AMP-dep_synth/lig_dom"/>
</dbReference>
<evidence type="ECO:0000259" key="9">
    <source>
        <dbReference type="Pfam" id="PF00501"/>
    </source>
</evidence>
<evidence type="ECO:0000256" key="1">
    <source>
        <dbReference type="ARBA" id="ARBA00011245"/>
    </source>
</evidence>
<comment type="similarity">
    <text evidence="5">Belongs to the phenylacetyl-CoA ligase family.</text>
</comment>
<sequence length="431" mass="47804">MEKIRFFNPEMETMSGDALHALRDERLRGVVRHVAAGNGFFAERFKAAGVDVNEFRGLEDLAKLPFMCKEDFRREYPLGMCCVDRRELAEMHMSSGSTGTPVVMPYTPADLEQWAECMARCYAMSGAQPHDVCQITPGLGLFNGGFGCYHGARKYGMFIVPCGPGNTVRQIRLARDFGTTVLTGVVSYGIRIMEVMEEEKSSMPELKIGIFGAETFSDAMKERLRSGLGIDVFDIYGMTETGGIGTLGMDCSDHSGIHVWMDHYIVEVIDPGTGLPLPDGEEGELVVTSLTREALPVVRYRTGDLTRIVSRERCACGRTHLKIAGVTGRVDDMLIIKGVNFFPKQIEQSLLKIPGVLPNYQIIIDEEHGVRNLHINVEAQPGVTGYMIEKQLKEDLGFSPDGDVYAPGTLPRQEGKAKRVFYRKNGEDVKK</sequence>
<dbReference type="InterPro" id="IPR042099">
    <property type="entry name" value="ANL_N_sf"/>
</dbReference>
<dbReference type="PANTHER" id="PTHR43845">
    <property type="entry name" value="BLR5969 PROTEIN"/>
    <property type="match status" value="1"/>
</dbReference>
<dbReference type="InterPro" id="IPR045851">
    <property type="entry name" value="AMP-bd_C_sf"/>
</dbReference>
<dbReference type="Proteomes" id="UP000245959">
    <property type="component" value="Unassembled WGS sequence"/>
</dbReference>
<evidence type="ECO:0000256" key="4">
    <source>
        <dbReference type="ARBA" id="ARBA00060591"/>
    </source>
</evidence>
<dbReference type="InterPro" id="IPR011880">
    <property type="entry name" value="PA_CoA_ligase"/>
</dbReference>
<dbReference type="Gene3D" id="3.30.300.30">
    <property type="match status" value="1"/>
</dbReference>
<gene>
    <name evidence="11" type="ORF">C8D82_14419</name>
</gene>
<dbReference type="RefSeq" id="WP_116885786.1">
    <property type="nucleotide sequence ID" value="NZ_CABMMC010000113.1"/>
</dbReference>
<comment type="caution">
    <text evidence="11">The sequence shown here is derived from an EMBL/GenBank/DDBJ whole genome shotgun (WGS) entry which is preliminary data.</text>
</comment>
<proteinExistence type="inferred from homology"/>
<dbReference type="GeneID" id="78297050"/>
<dbReference type="EMBL" id="QEKH01000044">
    <property type="protein sequence ID" value="PVY35125.1"/>
    <property type="molecule type" value="Genomic_DNA"/>
</dbReference>
<evidence type="ECO:0000313" key="11">
    <source>
        <dbReference type="EMBL" id="PVY35125.1"/>
    </source>
</evidence>